<organism evidence="16 17">
    <name type="scientific">Arenimonas donghaensis DSM 18148 = HO3-R19</name>
    <dbReference type="NCBI Taxonomy" id="1121014"/>
    <lineage>
        <taxon>Bacteria</taxon>
        <taxon>Pseudomonadati</taxon>
        <taxon>Pseudomonadota</taxon>
        <taxon>Gammaproteobacteria</taxon>
        <taxon>Lysobacterales</taxon>
        <taxon>Lysobacteraceae</taxon>
        <taxon>Arenimonas</taxon>
    </lineage>
</organism>
<evidence type="ECO:0000256" key="3">
    <source>
        <dbReference type="ARBA" id="ARBA00022679"/>
    </source>
</evidence>
<dbReference type="Gene3D" id="3.40.630.70">
    <property type="entry name" value="Leucyl/phenylalanyl-tRNA-protein transferase, C-terminal domain"/>
    <property type="match status" value="1"/>
</dbReference>
<dbReference type="PANTHER" id="PTHR30098">
    <property type="entry name" value="LEUCYL/PHENYLALANYL-TRNA--PROTEIN TRANSFERASE"/>
    <property type="match status" value="1"/>
</dbReference>
<evidence type="ECO:0000256" key="11">
    <source>
        <dbReference type="ARBA" id="ARBA00074372"/>
    </source>
</evidence>
<dbReference type="EC" id="2.3.2.6" evidence="10 15"/>
<evidence type="ECO:0000256" key="13">
    <source>
        <dbReference type="ARBA" id="ARBA00077165"/>
    </source>
</evidence>
<comment type="catalytic activity">
    <reaction evidence="6 15">
        <text>N-terminal L-arginyl-[protein] + L-leucyl-tRNA(Leu) = N-terminal L-leucyl-L-arginyl-[protein] + tRNA(Leu) + H(+)</text>
        <dbReference type="Rhea" id="RHEA:50416"/>
        <dbReference type="Rhea" id="RHEA-COMP:9613"/>
        <dbReference type="Rhea" id="RHEA-COMP:9622"/>
        <dbReference type="Rhea" id="RHEA-COMP:12672"/>
        <dbReference type="Rhea" id="RHEA-COMP:12673"/>
        <dbReference type="ChEBI" id="CHEBI:15378"/>
        <dbReference type="ChEBI" id="CHEBI:64719"/>
        <dbReference type="ChEBI" id="CHEBI:78442"/>
        <dbReference type="ChEBI" id="CHEBI:78494"/>
        <dbReference type="ChEBI" id="CHEBI:133044"/>
        <dbReference type="EC" id="2.3.2.6"/>
    </reaction>
</comment>
<dbReference type="Proteomes" id="UP000029085">
    <property type="component" value="Unassembled WGS sequence"/>
</dbReference>
<dbReference type="Gene3D" id="3.30.70.3550">
    <property type="entry name" value="Leucyl/phenylalanyl-tRNA-protein transferase, N-terminal domain"/>
    <property type="match status" value="1"/>
</dbReference>
<evidence type="ECO:0000256" key="8">
    <source>
        <dbReference type="ARBA" id="ARBA00054043"/>
    </source>
</evidence>
<evidence type="ECO:0000256" key="14">
    <source>
        <dbReference type="ARBA" id="ARBA00083640"/>
    </source>
</evidence>
<comment type="subcellular location">
    <subcellularLocation>
        <location evidence="1 15">Cytoplasm</location>
    </subcellularLocation>
</comment>
<dbReference type="InterPro" id="IPR042221">
    <property type="entry name" value="Leu/Phe-tRNA_Trfase_N"/>
</dbReference>
<comment type="similarity">
    <text evidence="9 15">Belongs to the L/F-transferase family.</text>
</comment>
<dbReference type="STRING" id="1121014.N788_02115"/>
<protein>
    <recommendedName>
        <fullName evidence="11 15">Leucyl/phenylalanyl-tRNA--protein transferase</fullName>
        <ecNumber evidence="10 15">2.3.2.6</ecNumber>
    </recommendedName>
    <alternativeName>
        <fullName evidence="12 15">L/F-transferase</fullName>
    </alternativeName>
    <alternativeName>
        <fullName evidence="13 15">Leucyltransferase</fullName>
    </alternativeName>
    <alternativeName>
        <fullName evidence="14 15">Phenyalanyltransferase</fullName>
    </alternativeName>
</protein>
<keyword evidence="2 15" id="KW-0963">Cytoplasm</keyword>
<evidence type="ECO:0000313" key="17">
    <source>
        <dbReference type="Proteomes" id="UP000029085"/>
    </source>
</evidence>
<comment type="caution">
    <text evidence="16">The sequence shown here is derived from an EMBL/GenBank/DDBJ whole genome shotgun (WGS) entry which is preliminary data.</text>
</comment>
<gene>
    <name evidence="15" type="primary">aat</name>
    <name evidence="16" type="ORF">N788_02115</name>
</gene>
<evidence type="ECO:0000256" key="6">
    <source>
        <dbReference type="ARBA" id="ARBA00050652"/>
    </source>
</evidence>
<dbReference type="InterPro" id="IPR016181">
    <property type="entry name" value="Acyl_CoA_acyltransferase"/>
</dbReference>
<accession>A0A087MM87</accession>
<evidence type="ECO:0000256" key="2">
    <source>
        <dbReference type="ARBA" id="ARBA00022490"/>
    </source>
</evidence>
<comment type="catalytic activity">
    <reaction evidence="5 15">
        <text>L-phenylalanyl-tRNA(Phe) + an N-terminal L-alpha-aminoacyl-[protein] = an N-terminal L-phenylalanyl-L-alpha-aminoacyl-[protein] + tRNA(Phe)</text>
        <dbReference type="Rhea" id="RHEA:43632"/>
        <dbReference type="Rhea" id="RHEA-COMP:9668"/>
        <dbReference type="Rhea" id="RHEA-COMP:9699"/>
        <dbReference type="Rhea" id="RHEA-COMP:10636"/>
        <dbReference type="Rhea" id="RHEA-COMP:10637"/>
        <dbReference type="ChEBI" id="CHEBI:78442"/>
        <dbReference type="ChEBI" id="CHEBI:78531"/>
        <dbReference type="ChEBI" id="CHEBI:78597"/>
        <dbReference type="ChEBI" id="CHEBI:83561"/>
        <dbReference type="EC" id="2.3.2.6"/>
    </reaction>
</comment>
<evidence type="ECO:0000256" key="15">
    <source>
        <dbReference type="HAMAP-Rule" id="MF_00688"/>
    </source>
</evidence>
<dbReference type="SUPFAM" id="SSF55729">
    <property type="entry name" value="Acyl-CoA N-acyltransferases (Nat)"/>
    <property type="match status" value="1"/>
</dbReference>
<dbReference type="GO" id="GO:0030163">
    <property type="term" value="P:protein catabolic process"/>
    <property type="evidence" value="ECO:0007669"/>
    <property type="project" value="UniProtKB-UniRule"/>
</dbReference>
<dbReference type="RefSeq" id="WP_152560333.1">
    <property type="nucleotide sequence ID" value="NZ_AVCJ01000001.1"/>
</dbReference>
<keyword evidence="17" id="KW-1185">Reference proteome</keyword>
<evidence type="ECO:0000256" key="9">
    <source>
        <dbReference type="ARBA" id="ARBA00061535"/>
    </source>
</evidence>
<evidence type="ECO:0000256" key="12">
    <source>
        <dbReference type="ARBA" id="ARBA00077136"/>
    </source>
</evidence>
<dbReference type="AlphaFoldDB" id="A0A087MM87"/>
<reference evidence="16 17" key="2">
    <citation type="journal article" date="2015" name="Stand. Genomic Sci.">
        <title>High quality draft genomic sequence of Arenimonas donghaensis DSM 18148(T).</title>
        <authorList>
            <person name="Chen F."/>
            <person name="Wang H."/>
            <person name="Cao Y."/>
            <person name="Li X."/>
            <person name="Wang G."/>
        </authorList>
    </citation>
    <scope>NUCLEOTIDE SEQUENCE [LARGE SCALE GENOMIC DNA]</scope>
    <source>
        <strain evidence="16 17">HO3-R19</strain>
    </source>
</reference>
<evidence type="ECO:0000256" key="4">
    <source>
        <dbReference type="ARBA" id="ARBA00023315"/>
    </source>
</evidence>
<evidence type="ECO:0000256" key="5">
    <source>
        <dbReference type="ARBA" id="ARBA00050607"/>
    </source>
</evidence>
<dbReference type="GO" id="GO:0008914">
    <property type="term" value="F:leucyl-tRNA--protein transferase activity"/>
    <property type="evidence" value="ECO:0007669"/>
    <property type="project" value="UniProtKB-UniRule"/>
</dbReference>
<dbReference type="GO" id="GO:0005737">
    <property type="term" value="C:cytoplasm"/>
    <property type="evidence" value="ECO:0007669"/>
    <property type="project" value="UniProtKB-SubCell"/>
</dbReference>
<dbReference type="NCBIfam" id="TIGR00667">
    <property type="entry name" value="aat"/>
    <property type="match status" value="1"/>
</dbReference>
<dbReference type="InterPro" id="IPR042203">
    <property type="entry name" value="Leu/Phe-tRNA_Trfase_C"/>
</dbReference>
<comment type="catalytic activity">
    <reaction evidence="7 15">
        <text>N-terminal L-lysyl-[protein] + L-leucyl-tRNA(Leu) = N-terminal L-leucyl-L-lysyl-[protein] + tRNA(Leu) + H(+)</text>
        <dbReference type="Rhea" id="RHEA:12340"/>
        <dbReference type="Rhea" id="RHEA-COMP:9613"/>
        <dbReference type="Rhea" id="RHEA-COMP:9622"/>
        <dbReference type="Rhea" id="RHEA-COMP:12670"/>
        <dbReference type="Rhea" id="RHEA-COMP:12671"/>
        <dbReference type="ChEBI" id="CHEBI:15378"/>
        <dbReference type="ChEBI" id="CHEBI:65249"/>
        <dbReference type="ChEBI" id="CHEBI:78442"/>
        <dbReference type="ChEBI" id="CHEBI:78494"/>
        <dbReference type="ChEBI" id="CHEBI:133043"/>
        <dbReference type="EC" id="2.3.2.6"/>
    </reaction>
</comment>
<evidence type="ECO:0000313" key="16">
    <source>
        <dbReference type="EMBL" id="KFL37990.1"/>
    </source>
</evidence>
<evidence type="ECO:0000256" key="10">
    <source>
        <dbReference type="ARBA" id="ARBA00066767"/>
    </source>
</evidence>
<comment type="function">
    <text evidence="8 15">Functions in the N-end rule pathway of protein degradation where it conjugates Leu, Phe and, less efficiently, Met from aminoacyl-tRNAs to the N-termini of proteins containing an N-terminal arginine or lysine.</text>
</comment>
<dbReference type="Pfam" id="PF03588">
    <property type="entry name" value="Leu_Phe_trans"/>
    <property type="match status" value="1"/>
</dbReference>
<reference evidence="17" key="1">
    <citation type="submission" date="2013-08" db="EMBL/GenBank/DDBJ databases">
        <title>Genome sequencing of Arenimonas donghaensis.</title>
        <authorList>
            <person name="Chen F."/>
            <person name="Wang G."/>
        </authorList>
    </citation>
    <scope>NUCLEOTIDE SEQUENCE [LARGE SCALE GENOMIC DNA]</scope>
    <source>
        <strain evidence="17">HO3-R19</strain>
    </source>
</reference>
<name>A0A087MM87_9GAMM</name>
<dbReference type="FunFam" id="3.30.70.3550:FF:000001">
    <property type="entry name" value="Leucyl/phenylalanyl-tRNA--protein transferase"/>
    <property type="match status" value="1"/>
</dbReference>
<keyword evidence="4 15" id="KW-0012">Acyltransferase</keyword>
<dbReference type="OrthoDB" id="9790282at2"/>
<sequence length="248" mass="26684">MAFLPIPPLDPEQPAWFPPASQALADPNGLLAWGGDLSPERLRAAYARGIFPWYSPGQPPLWWCPDPRAVFDTRRIHLSSRFRRRLRSSNWIVRADTCFDAVVQACASAPRPGQDGTWILPAMREAYGELHRLGHAHSIEVFDGDRLVGGLYGVASGEMFSAESMFSADPGGSKVALAALGHWLAGWGWPLVDAQITNPHLVSLGAQAISRGHYLARLKVLAAAAGRPGSWSGLAALPAASLAPVIPD</sequence>
<dbReference type="PANTHER" id="PTHR30098:SF2">
    <property type="entry name" value="LEUCYL_PHENYLALANYL-TRNA--PROTEIN TRANSFERASE"/>
    <property type="match status" value="1"/>
</dbReference>
<proteinExistence type="inferred from homology"/>
<dbReference type="InterPro" id="IPR004616">
    <property type="entry name" value="Leu/Phe-tRNA_Trfase"/>
</dbReference>
<evidence type="ECO:0000256" key="1">
    <source>
        <dbReference type="ARBA" id="ARBA00004496"/>
    </source>
</evidence>
<dbReference type="PATRIC" id="fig|1121014.3.peg.397"/>
<evidence type="ECO:0000256" key="7">
    <source>
        <dbReference type="ARBA" id="ARBA00051538"/>
    </source>
</evidence>
<dbReference type="EMBL" id="AVCJ01000001">
    <property type="protein sequence ID" value="KFL37990.1"/>
    <property type="molecule type" value="Genomic_DNA"/>
</dbReference>
<keyword evidence="3 15" id="KW-0808">Transferase</keyword>
<dbReference type="HAMAP" id="MF_00688">
    <property type="entry name" value="Leu_Phe_trans"/>
    <property type="match status" value="1"/>
</dbReference>